<dbReference type="PROSITE" id="PS51819">
    <property type="entry name" value="VOC"/>
    <property type="match status" value="1"/>
</dbReference>
<dbReference type="RefSeq" id="WP_213499766.1">
    <property type="nucleotide sequence ID" value="NZ_CP074694.1"/>
</dbReference>
<gene>
    <name evidence="2" type="ORF">KIH39_12100</name>
</gene>
<evidence type="ECO:0000259" key="1">
    <source>
        <dbReference type="PROSITE" id="PS51819"/>
    </source>
</evidence>
<dbReference type="SUPFAM" id="SSF54593">
    <property type="entry name" value="Glyoxalase/Bleomycin resistance protein/Dihydroxybiphenyl dioxygenase"/>
    <property type="match status" value="1"/>
</dbReference>
<dbReference type="EMBL" id="CP074694">
    <property type="protein sequence ID" value="QVL34613.1"/>
    <property type="molecule type" value="Genomic_DNA"/>
</dbReference>
<name>A0A8E6F0B1_9BACT</name>
<sequence>MILGLRTATYPVPDLEAGKAFYSKVLAKEPYFDQPFYVGYNVGGFELGLVPDGQPGSQGPTIYWGVKDAPSAMQKLLSLGATMLEAVHDVGDGIRVGTVLDPFDNSFGIIENPHFDAKRVS</sequence>
<dbReference type="InterPro" id="IPR037523">
    <property type="entry name" value="VOC_core"/>
</dbReference>
<keyword evidence="3" id="KW-1185">Reference proteome</keyword>
<evidence type="ECO:0000313" key="2">
    <source>
        <dbReference type="EMBL" id="QVL34613.1"/>
    </source>
</evidence>
<organism evidence="2 3">
    <name type="scientific">Telmatocola sphagniphila</name>
    <dbReference type="NCBI Taxonomy" id="1123043"/>
    <lineage>
        <taxon>Bacteria</taxon>
        <taxon>Pseudomonadati</taxon>
        <taxon>Planctomycetota</taxon>
        <taxon>Planctomycetia</taxon>
        <taxon>Gemmatales</taxon>
        <taxon>Gemmataceae</taxon>
    </lineage>
</organism>
<evidence type="ECO:0000313" key="3">
    <source>
        <dbReference type="Proteomes" id="UP000676194"/>
    </source>
</evidence>
<feature type="domain" description="VOC" evidence="1">
    <location>
        <begin position="4"/>
        <end position="112"/>
    </location>
</feature>
<protein>
    <recommendedName>
        <fullName evidence="1">VOC domain-containing protein</fullName>
    </recommendedName>
</protein>
<dbReference type="InterPro" id="IPR029068">
    <property type="entry name" value="Glyas_Bleomycin-R_OHBP_Dase"/>
</dbReference>
<accession>A0A8E6F0B1</accession>
<dbReference type="KEGG" id="tsph:KIH39_12100"/>
<dbReference type="AlphaFoldDB" id="A0A8E6F0B1"/>
<proteinExistence type="predicted"/>
<reference evidence="2" key="1">
    <citation type="submission" date="2021-05" db="EMBL/GenBank/DDBJ databases">
        <title>Complete genome sequence of the cellulolytic planctomycete Telmatocola sphagniphila SP2T and characterization of the first cellulase from planctomycetes.</title>
        <authorList>
            <person name="Rakitin A.L."/>
            <person name="Beletsky A.V."/>
            <person name="Naumoff D.G."/>
            <person name="Kulichevskaya I.S."/>
            <person name="Mardanov A.V."/>
            <person name="Ravin N.V."/>
            <person name="Dedysh S.N."/>
        </authorList>
    </citation>
    <scope>NUCLEOTIDE SEQUENCE</scope>
    <source>
        <strain evidence="2">SP2T</strain>
    </source>
</reference>
<dbReference type="Gene3D" id="3.10.180.10">
    <property type="entry name" value="2,3-Dihydroxybiphenyl 1,2-Dioxygenase, domain 1"/>
    <property type="match status" value="1"/>
</dbReference>
<dbReference type="Proteomes" id="UP000676194">
    <property type="component" value="Chromosome"/>
</dbReference>